<keyword evidence="3" id="KW-1185">Reference proteome</keyword>
<dbReference type="EMBL" id="JAMQJY010000004">
    <property type="protein sequence ID" value="MCM2677497.1"/>
    <property type="molecule type" value="Genomic_DNA"/>
</dbReference>
<dbReference type="Gene3D" id="3.90.79.10">
    <property type="entry name" value="Nucleoside Triphosphate Pyrophosphohydrolase"/>
    <property type="match status" value="1"/>
</dbReference>
<sequence length="114" mass="13072">MGLPGGHIDKGETPDESLHREVMEEAYVEGTCEQLGFIIVDHSNNAKWNDQSKYPKVGFQLFHTLQINKMHTFEAGFESCERILVDPTEISRLYNGWHHIYQEILDCALSSPNH</sequence>
<dbReference type="InterPro" id="IPR000086">
    <property type="entry name" value="NUDIX_hydrolase_dom"/>
</dbReference>
<gene>
    <name evidence="2" type="ORF">NDM98_19970</name>
</gene>
<reference evidence="2" key="1">
    <citation type="submission" date="2022-06" db="EMBL/GenBank/DDBJ databases">
        <title>Alkalicoccobacillus porphyridii sp. nov., isolated from a marine red alga, Porphyridium purpureum and reclassification of Shouchella plakortidis and Shouchella gibsonii as Alkalicoccobacillus plakortidis comb. nov. and Alkalicoccobacillus gibsonii comb. nov.</title>
        <authorList>
            <person name="Kim K.H."/>
            <person name="Lee J.K."/>
            <person name="Han D.M."/>
            <person name="Baek J.H."/>
            <person name="Jeon C.O."/>
        </authorList>
    </citation>
    <scope>NUCLEOTIDE SEQUENCE</scope>
    <source>
        <strain evidence="2">DSM 19153</strain>
    </source>
</reference>
<dbReference type="RefSeq" id="WP_251611302.1">
    <property type="nucleotide sequence ID" value="NZ_JAMQJY010000004.1"/>
</dbReference>
<dbReference type="CDD" id="cd02883">
    <property type="entry name" value="NUDIX_Hydrolase"/>
    <property type="match status" value="1"/>
</dbReference>
<comment type="caution">
    <text evidence="2">The sequence shown here is derived from an EMBL/GenBank/DDBJ whole genome shotgun (WGS) entry which is preliminary data.</text>
</comment>
<organism evidence="2 3">
    <name type="scientific">Alkalicoccobacillus plakortidis</name>
    <dbReference type="NCBI Taxonomy" id="444060"/>
    <lineage>
        <taxon>Bacteria</taxon>
        <taxon>Bacillati</taxon>
        <taxon>Bacillota</taxon>
        <taxon>Bacilli</taxon>
        <taxon>Bacillales</taxon>
        <taxon>Bacillaceae</taxon>
        <taxon>Alkalicoccobacillus</taxon>
    </lineage>
</organism>
<name>A0ABT0XNT5_9BACI</name>
<feature type="domain" description="Nudix hydrolase" evidence="1">
    <location>
        <begin position="1"/>
        <end position="106"/>
    </location>
</feature>
<evidence type="ECO:0000313" key="2">
    <source>
        <dbReference type="EMBL" id="MCM2677497.1"/>
    </source>
</evidence>
<dbReference type="PROSITE" id="PS51462">
    <property type="entry name" value="NUDIX"/>
    <property type="match status" value="1"/>
</dbReference>
<evidence type="ECO:0000259" key="1">
    <source>
        <dbReference type="PROSITE" id="PS51462"/>
    </source>
</evidence>
<protein>
    <submittedName>
        <fullName evidence="2">NUDIX domain-containing protein</fullName>
    </submittedName>
</protein>
<evidence type="ECO:0000313" key="3">
    <source>
        <dbReference type="Proteomes" id="UP001203665"/>
    </source>
</evidence>
<dbReference type="Proteomes" id="UP001203665">
    <property type="component" value="Unassembled WGS sequence"/>
</dbReference>
<dbReference type="InterPro" id="IPR015797">
    <property type="entry name" value="NUDIX_hydrolase-like_dom_sf"/>
</dbReference>
<proteinExistence type="predicted"/>
<dbReference type="SUPFAM" id="SSF55811">
    <property type="entry name" value="Nudix"/>
    <property type="match status" value="1"/>
</dbReference>
<dbReference type="Pfam" id="PF00293">
    <property type="entry name" value="NUDIX"/>
    <property type="match status" value="1"/>
</dbReference>
<accession>A0ABT0XNT5</accession>